<proteinExistence type="predicted"/>
<dbReference type="InterPro" id="IPR025566">
    <property type="entry name" value="DUF4331"/>
</dbReference>
<dbReference type="Pfam" id="PF14224">
    <property type="entry name" value="DUF4331"/>
    <property type="match status" value="2"/>
</dbReference>
<evidence type="ECO:0008006" key="4">
    <source>
        <dbReference type="Google" id="ProtNLM"/>
    </source>
</evidence>
<feature type="chain" id="PRO_5027057171" description="DUF4331 domain-containing protein" evidence="1">
    <location>
        <begin position="32"/>
        <end position="237"/>
    </location>
</feature>
<dbReference type="KEGG" id="uru:DSM104443_01221"/>
<dbReference type="EMBL" id="CP053069">
    <property type="protein sequence ID" value="QJR10167.1"/>
    <property type="molecule type" value="Genomic_DNA"/>
</dbReference>
<sequence length="237" mass="24780">MSASSRTTLSRAFASAIALAASAAVMSADHAESPGTDADPAADLADVFIFTSPQSGAKTVAAITFGGRAAPRSRIDGSFYCDPNVLYTLHIDREAPNGTFDNVPDVEIRARLGTNGKGECGLQLENVPGAGGTFSGPTEEVFTSPTGMRAFAGLRNDPFFFDGEGYAALVASFAAPGQNGDVVGAFRLVGNQPRRDSFANRNVSAIVFEMPNVDLAPPSGNFRPRVRVWATTARLVS</sequence>
<evidence type="ECO:0000313" key="2">
    <source>
        <dbReference type="EMBL" id="QJR10167.1"/>
    </source>
</evidence>
<dbReference type="Proteomes" id="UP000501534">
    <property type="component" value="Chromosome"/>
</dbReference>
<evidence type="ECO:0000256" key="1">
    <source>
        <dbReference type="SAM" id="SignalP"/>
    </source>
</evidence>
<accession>A0A6M4GX50</accession>
<gene>
    <name evidence="2" type="ORF">DSM104443_01221</name>
</gene>
<dbReference type="RefSeq" id="WP_171090486.1">
    <property type="nucleotide sequence ID" value="NZ_CP053069.1"/>
</dbReference>
<evidence type="ECO:0000313" key="3">
    <source>
        <dbReference type="Proteomes" id="UP000501534"/>
    </source>
</evidence>
<keyword evidence="1" id="KW-0732">Signal</keyword>
<name>A0A6M4GX50_9PROT</name>
<keyword evidence="3" id="KW-1185">Reference proteome</keyword>
<protein>
    <recommendedName>
        <fullName evidence="4">DUF4331 domain-containing protein</fullName>
    </recommendedName>
</protein>
<reference evidence="2 3" key="1">
    <citation type="submission" date="2020-04" db="EMBL/GenBank/DDBJ databases">
        <title>Usitatibacter rugosus gen. nov., sp. nov. and Usitatibacter palustris sp. nov., novel members of Usitatibacteraceae fam. nov. within the order Nitrosomonadales isolated from soil.</title>
        <authorList>
            <person name="Huber K.J."/>
            <person name="Neumann-Schaal M."/>
            <person name="Geppert A."/>
            <person name="Luckner M."/>
            <person name="Wanner G."/>
            <person name="Overmann J."/>
        </authorList>
    </citation>
    <scope>NUCLEOTIDE SEQUENCE [LARGE SCALE GENOMIC DNA]</scope>
    <source>
        <strain evidence="2 3">0125_3</strain>
    </source>
</reference>
<organism evidence="2 3">
    <name type="scientific">Usitatibacter rugosus</name>
    <dbReference type="NCBI Taxonomy" id="2732067"/>
    <lineage>
        <taxon>Bacteria</taxon>
        <taxon>Pseudomonadati</taxon>
        <taxon>Pseudomonadota</taxon>
        <taxon>Betaproteobacteria</taxon>
        <taxon>Nitrosomonadales</taxon>
        <taxon>Usitatibacteraceae</taxon>
        <taxon>Usitatibacter</taxon>
    </lineage>
</organism>
<feature type="signal peptide" evidence="1">
    <location>
        <begin position="1"/>
        <end position="31"/>
    </location>
</feature>
<dbReference type="AlphaFoldDB" id="A0A6M4GX50"/>